<evidence type="ECO:0000259" key="2">
    <source>
        <dbReference type="Pfam" id="PF14368"/>
    </source>
</evidence>
<proteinExistence type="predicted"/>
<sequence>MKIGLIGMVVLALVLGNHDGVQGGRNTIKDMNLEEQLKILNKTTMKTFHHQVSEEDTDDCWIDYEDLWPKCSTTLRKLECGDQWTHCREVPWIDPTAGCCFYIQDADLQCICLKYIDKDIEDYKISVPKLVHLAEYCGNPFPHKFKCG</sequence>
<comment type="caution">
    <text evidence="3">The sequence shown here is derived from an EMBL/GenBank/DDBJ whole genome shotgun (WGS) entry which is preliminary data.</text>
</comment>
<dbReference type="PANTHER" id="PTHR33286">
    <property type="entry name" value="BIFUNCTIONAL INHIBITOR/LIPID-TRANSFER PROTEIN/SEED STORAGE 2S ALBUMIN SUPERFAMILY PROTEIN"/>
    <property type="match status" value="1"/>
</dbReference>
<name>A0A7J6X9G4_THATH</name>
<feature type="non-terminal residue" evidence="3">
    <location>
        <position position="1"/>
    </location>
</feature>
<keyword evidence="4" id="KW-1185">Reference proteome</keyword>
<gene>
    <name evidence="3" type="ORF">FRX31_004311</name>
</gene>
<organism evidence="3 4">
    <name type="scientific">Thalictrum thalictroides</name>
    <name type="common">Rue-anemone</name>
    <name type="synonym">Anemone thalictroides</name>
    <dbReference type="NCBI Taxonomy" id="46969"/>
    <lineage>
        <taxon>Eukaryota</taxon>
        <taxon>Viridiplantae</taxon>
        <taxon>Streptophyta</taxon>
        <taxon>Embryophyta</taxon>
        <taxon>Tracheophyta</taxon>
        <taxon>Spermatophyta</taxon>
        <taxon>Magnoliopsida</taxon>
        <taxon>Ranunculales</taxon>
        <taxon>Ranunculaceae</taxon>
        <taxon>Thalictroideae</taxon>
        <taxon>Thalictrum</taxon>
    </lineage>
</organism>
<accession>A0A7J6X9G4</accession>
<keyword evidence="1" id="KW-0732">Signal</keyword>
<dbReference type="InterPro" id="IPR036312">
    <property type="entry name" value="Bifun_inhib/LTP/seed_sf"/>
</dbReference>
<dbReference type="OrthoDB" id="678486at2759"/>
<dbReference type="Proteomes" id="UP000554482">
    <property type="component" value="Unassembled WGS sequence"/>
</dbReference>
<reference evidence="3 4" key="1">
    <citation type="submission" date="2020-06" db="EMBL/GenBank/DDBJ databases">
        <title>Transcriptomic and genomic resources for Thalictrum thalictroides and T. hernandezii: Facilitating candidate gene discovery in an emerging model plant lineage.</title>
        <authorList>
            <person name="Arias T."/>
            <person name="Riano-Pachon D.M."/>
            <person name="Di Stilio V.S."/>
        </authorList>
    </citation>
    <scope>NUCLEOTIDE SEQUENCE [LARGE SCALE GENOMIC DNA]</scope>
    <source>
        <strain evidence="4">cv. WT478/WT964</strain>
        <tissue evidence="3">Leaves</tissue>
    </source>
</reference>
<protein>
    <recommendedName>
        <fullName evidence="2">Bifunctional inhibitor/plant lipid transfer protein/seed storage helical domain-containing protein</fullName>
    </recommendedName>
</protein>
<dbReference type="AlphaFoldDB" id="A0A7J6X9G4"/>
<dbReference type="InterPro" id="IPR016140">
    <property type="entry name" value="Bifunc_inhib/LTP/seed_store"/>
</dbReference>
<dbReference type="EMBL" id="JABWDY010003189">
    <property type="protein sequence ID" value="KAF5206103.1"/>
    <property type="molecule type" value="Genomic_DNA"/>
</dbReference>
<dbReference type="PANTHER" id="PTHR33286:SF1">
    <property type="entry name" value="OS01G0800600 PROTEIN"/>
    <property type="match status" value="1"/>
</dbReference>
<feature type="signal peptide" evidence="1">
    <location>
        <begin position="1"/>
        <end position="23"/>
    </location>
</feature>
<dbReference type="Pfam" id="PF14368">
    <property type="entry name" value="LTP_2"/>
    <property type="match status" value="1"/>
</dbReference>
<dbReference type="Gene3D" id="1.10.110.10">
    <property type="entry name" value="Plant lipid-transfer and hydrophobic proteins"/>
    <property type="match status" value="1"/>
</dbReference>
<dbReference type="SUPFAM" id="SSF47699">
    <property type="entry name" value="Bifunctional inhibitor/lipid-transfer protein/seed storage 2S albumin"/>
    <property type="match status" value="1"/>
</dbReference>
<evidence type="ECO:0000256" key="1">
    <source>
        <dbReference type="SAM" id="SignalP"/>
    </source>
</evidence>
<evidence type="ECO:0000313" key="4">
    <source>
        <dbReference type="Proteomes" id="UP000554482"/>
    </source>
</evidence>
<feature type="domain" description="Bifunctional inhibitor/plant lipid transfer protein/seed storage helical" evidence="2">
    <location>
        <begin position="71"/>
        <end position="147"/>
    </location>
</feature>
<feature type="chain" id="PRO_5029745111" description="Bifunctional inhibitor/plant lipid transfer protein/seed storage helical domain-containing protein" evidence="1">
    <location>
        <begin position="24"/>
        <end position="148"/>
    </location>
</feature>
<evidence type="ECO:0000313" key="3">
    <source>
        <dbReference type="EMBL" id="KAF5206103.1"/>
    </source>
</evidence>